<proteinExistence type="predicted"/>
<protein>
    <submittedName>
        <fullName evidence="3">Uncharacterized protein</fullName>
    </submittedName>
</protein>
<evidence type="ECO:0000313" key="4">
    <source>
        <dbReference type="Proteomes" id="UP000231414"/>
    </source>
</evidence>
<sequence length="154" mass="17066">MFNPAFFWLGAFAIATLIDNLAHWLIIDRLESRTMVTLEQLLKNQFLPFTIAQVLICLILIGVILHRHYHDKKDSLNVAALLGALSGVLAICLCALFRCTSISLTQAIWAPLFGAASASLIVWAQQRVFNASPPVKKRKKRRTKKALNANATGP</sequence>
<gene>
    <name evidence="3" type="ORF">COT52_01345</name>
</gene>
<evidence type="ECO:0000313" key="3">
    <source>
        <dbReference type="EMBL" id="PIS20907.1"/>
    </source>
</evidence>
<feature type="compositionally biased region" description="Basic residues" evidence="1">
    <location>
        <begin position="135"/>
        <end position="145"/>
    </location>
</feature>
<accession>A0A2H0X7J9</accession>
<organism evidence="3 4">
    <name type="scientific">candidate division WWE3 bacterium CG08_land_8_20_14_0_20_43_13</name>
    <dbReference type="NCBI Taxonomy" id="1975087"/>
    <lineage>
        <taxon>Bacteria</taxon>
        <taxon>Katanobacteria</taxon>
    </lineage>
</organism>
<feature type="transmembrane region" description="Helical" evidence="2">
    <location>
        <begin position="6"/>
        <end position="26"/>
    </location>
</feature>
<feature type="transmembrane region" description="Helical" evidence="2">
    <location>
        <begin position="78"/>
        <end position="97"/>
    </location>
</feature>
<reference evidence="4" key="1">
    <citation type="submission" date="2017-09" db="EMBL/GenBank/DDBJ databases">
        <title>Depth-based differentiation of microbial function through sediment-hosted aquifers and enrichment of novel symbionts in the deep terrestrial subsurface.</title>
        <authorList>
            <person name="Probst A.J."/>
            <person name="Ladd B."/>
            <person name="Jarett J.K."/>
            <person name="Geller-Mcgrath D.E."/>
            <person name="Sieber C.M.K."/>
            <person name="Emerson J.B."/>
            <person name="Anantharaman K."/>
            <person name="Thomas B.C."/>
            <person name="Malmstrom R."/>
            <person name="Stieglmeier M."/>
            <person name="Klingl A."/>
            <person name="Woyke T."/>
            <person name="Ryan C.M."/>
            <person name="Banfield J.F."/>
        </authorList>
    </citation>
    <scope>NUCLEOTIDE SEQUENCE [LARGE SCALE GENOMIC DNA]</scope>
</reference>
<evidence type="ECO:0000256" key="2">
    <source>
        <dbReference type="SAM" id="Phobius"/>
    </source>
</evidence>
<feature type="region of interest" description="Disordered" evidence="1">
    <location>
        <begin position="133"/>
        <end position="154"/>
    </location>
</feature>
<comment type="caution">
    <text evidence="3">The sequence shown here is derived from an EMBL/GenBank/DDBJ whole genome shotgun (WGS) entry which is preliminary data.</text>
</comment>
<feature type="transmembrane region" description="Helical" evidence="2">
    <location>
        <begin position="46"/>
        <end position="66"/>
    </location>
</feature>
<keyword evidence="2" id="KW-0812">Transmembrane</keyword>
<evidence type="ECO:0000256" key="1">
    <source>
        <dbReference type="SAM" id="MobiDB-lite"/>
    </source>
</evidence>
<dbReference type="EMBL" id="PEYW01000018">
    <property type="protein sequence ID" value="PIS20907.1"/>
    <property type="molecule type" value="Genomic_DNA"/>
</dbReference>
<keyword evidence="2" id="KW-1133">Transmembrane helix</keyword>
<name>A0A2H0X7J9_UNCKA</name>
<feature type="transmembrane region" description="Helical" evidence="2">
    <location>
        <begin position="104"/>
        <end position="124"/>
    </location>
</feature>
<dbReference type="AlphaFoldDB" id="A0A2H0X7J9"/>
<dbReference type="Proteomes" id="UP000231414">
    <property type="component" value="Unassembled WGS sequence"/>
</dbReference>
<keyword evidence="2" id="KW-0472">Membrane</keyword>